<proteinExistence type="predicted"/>
<dbReference type="GO" id="GO:0051603">
    <property type="term" value="P:proteolysis involved in protein catabolic process"/>
    <property type="evidence" value="ECO:0007669"/>
    <property type="project" value="InterPro"/>
</dbReference>
<gene>
    <name evidence="4" type="ORF">AK88_03608</name>
</gene>
<evidence type="ECO:0000256" key="3">
    <source>
        <dbReference type="ARBA" id="ARBA00022801"/>
    </source>
</evidence>
<keyword evidence="1" id="KW-0963">Cytoplasm</keyword>
<dbReference type="InterPro" id="IPR023333">
    <property type="entry name" value="Proteasome_suB-type"/>
</dbReference>
<dbReference type="Gene3D" id="3.60.20.10">
    <property type="entry name" value="Glutamine Phosphoribosylpyrophosphate, subunit 1, domain 1"/>
    <property type="match status" value="1"/>
</dbReference>
<dbReference type="GeneID" id="24268922"/>
<dbReference type="AlphaFoldDB" id="A0A0D9QID8"/>
<dbReference type="OrthoDB" id="7854943at2759"/>
<sequence>MQVESMNAELMGAPLREDPYDIKTPISDGTTIIGIIYEHGVMLACDTRTSSGTLISNKCSRKINRINENIYACRSGASAHSQKVIELIKYFCLSMKCENRKKGRFHEGEVITDDLANEEDIDLSTINNPFGLVQNEDPNYVTKHKYFYEDKFMDFNPLVENVAHMTKKLLYANNNFLSCGLILGGYDKDKKQQLYSVNLNGSIVQRFDYAVSGSGSVYIQSYLQDKYKKNMSKKECFELILSCVKYAMYNDNSSGGIVRIVNITKLFVEEFTVTNTQLHFDY</sequence>
<keyword evidence="2" id="KW-0645">Protease</keyword>
<dbReference type="InterPro" id="IPR001353">
    <property type="entry name" value="Proteasome_sua/b"/>
</dbReference>
<keyword evidence="3" id="KW-0378">Hydrolase</keyword>
<dbReference type="RefSeq" id="XP_012336642.1">
    <property type="nucleotide sequence ID" value="XM_012481219.1"/>
</dbReference>
<reference evidence="4 5" key="1">
    <citation type="submission" date="2014-03" db="EMBL/GenBank/DDBJ databases">
        <title>The Genome Sequence of Plasmodium fragile nilgiri.</title>
        <authorList>
            <consortium name="The Broad Institute Genomics Platform"/>
            <consortium name="The Broad Institute Genome Sequencing Center for Infectious Disease"/>
            <person name="Neafsey D."/>
            <person name="Duraisingh M."/>
            <person name="Young S.K."/>
            <person name="Zeng Q."/>
            <person name="Gargeya S."/>
            <person name="Abouelleil A."/>
            <person name="Alvarado L."/>
            <person name="Chapman S.B."/>
            <person name="Gainer-Dewar J."/>
            <person name="Goldberg J."/>
            <person name="Griggs A."/>
            <person name="Gujja S."/>
            <person name="Hansen M."/>
            <person name="Howarth C."/>
            <person name="Imamovic A."/>
            <person name="Larimer J."/>
            <person name="Pearson M."/>
            <person name="Poon T.W."/>
            <person name="Priest M."/>
            <person name="Roberts A."/>
            <person name="Saif S."/>
            <person name="Shea T."/>
            <person name="Sykes S."/>
            <person name="Wortman J."/>
            <person name="Nusbaum C."/>
            <person name="Birren B."/>
        </authorList>
    </citation>
    <scope>NUCLEOTIDE SEQUENCE [LARGE SCALE GENOMIC DNA]</scope>
    <source>
        <strain evidence="5">nilgiri</strain>
    </source>
</reference>
<dbReference type="GO" id="GO:0005737">
    <property type="term" value="C:cytoplasm"/>
    <property type="evidence" value="ECO:0007669"/>
    <property type="project" value="TreeGrafter"/>
</dbReference>
<keyword evidence="5" id="KW-1185">Reference proteome</keyword>
<dbReference type="PANTHER" id="PTHR32194:SF0">
    <property type="entry name" value="ATP-DEPENDENT PROTEASE SUBUNIT HSLV"/>
    <property type="match status" value="1"/>
</dbReference>
<dbReference type="GO" id="GO:0005839">
    <property type="term" value="C:proteasome core complex"/>
    <property type="evidence" value="ECO:0007669"/>
    <property type="project" value="InterPro"/>
</dbReference>
<dbReference type="Proteomes" id="UP000054561">
    <property type="component" value="Unassembled WGS sequence"/>
</dbReference>
<evidence type="ECO:0000313" key="4">
    <source>
        <dbReference type="EMBL" id="KJP86794.1"/>
    </source>
</evidence>
<dbReference type="GO" id="GO:0008233">
    <property type="term" value="F:peptidase activity"/>
    <property type="evidence" value="ECO:0007669"/>
    <property type="project" value="UniProtKB-KW"/>
</dbReference>
<dbReference type="VEuPathDB" id="PlasmoDB:AK88_03608"/>
<protein>
    <recommendedName>
        <fullName evidence="6">Proteasome endopeptidase complex</fullName>
    </recommendedName>
</protein>
<dbReference type="SUPFAM" id="SSF56235">
    <property type="entry name" value="N-terminal nucleophile aminohydrolases (Ntn hydrolases)"/>
    <property type="match status" value="1"/>
</dbReference>
<dbReference type="PANTHER" id="PTHR32194">
    <property type="entry name" value="METALLOPROTEASE TLDD"/>
    <property type="match status" value="1"/>
</dbReference>
<dbReference type="Pfam" id="PF00227">
    <property type="entry name" value="Proteasome"/>
    <property type="match status" value="2"/>
</dbReference>
<evidence type="ECO:0008006" key="6">
    <source>
        <dbReference type="Google" id="ProtNLM"/>
    </source>
</evidence>
<dbReference type="EMBL" id="KQ001686">
    <property type="protein sequence ID" value="KJP86794.1"/>
    <property type="molecule type" value="Genomic_DNA"/>
</dbReference>
<organism evidence="4 5">
    <name type="scientific">Plasmodium fragile</name>
    <dbReference type="NCBI Taxonomy" id="5857"/>
    <lineage>
        <taxon>Eukaryota</taxon>
        <taxon>Sar</taxon>
        <taxon>Alveolata</taxon>
        <taxon>Apicomplexa</taxon>
        <taxon>Aconoidasida</taxon>
        <taxon>Haemosporida</taxon>
        <taxon>Plasmodiidae</taxon>
        <taxon>Plasmodium</taxon>
        <taxon>Plasmodium (Plasmodium)</taxon>
    </lineage>
</organism>
<dbReference type="InterPro" id="IPR029055">
    <property type="entry name" value="Ntn_hydrolases_N"/>
</dbReference>
<dbReference type="OMA" id="TFIYGYC"/>
<evidence type="ECO:0000256" key="1">
    <source>
        <dbReference type="ARBA" id="ARBA00022490"/>
    </source>
</evidence>
<accession>A0A0D9QID8</accession>
<evidence type="ECO:0000256" key="2">
    <source>
        <dbReference type="ARBA" id="ARBA00022670"/>
    </source>
</evidence>
<name>A0A0D9QID8_PLAFR</name>
<evidence type="ECO:0000313" key="5">
    <source>
        <dbReference type="Proteomes" id="UP000054561"/>
    </source>
</evidence>